<evidence type="ECO:0000256" key="3">
    <source>
        <dbReference type="ARBA" id="ARBA00022722"/>
    </source>
</evidence>
<feature type="compositionally biased region" description="Basic and acidic residues" evidence="8">
    <location>
        <begin position="1545"/>
        <end position="1570"/>
    </location>
</feature>
<dbReference type="OrthoDB" id="6728785at2759"/>
<dbReference type="InterPro" id="IPR050951">
    <property type="entry name" value="Retrovirus_Pol_polyprotein"/>
</dbReference>
<dbReference type="Proteomes" id="UP000265515">
    <property type="component" value="Unassembled WGS sequence"/>
</dbReference>
<proteinExistence type="predicted"/>
<feature type="region of interest" description="Disordered" evidence="8">
    <location>
        <begin position="2074"/>
        <end position="2213"/>
    </location>
</feature>
<evidence type="ECO:0000256" key="2">
    <source>
        <dbReference type="ARBA" id="ARBA00022695"/>
    </source>
</evidence>
<evidence type="ECO:0000256" key="5">
    <source>
        <dbReference type="ARBA" id="ARBA00022801"/>
    </source>
</evidence>
<dbReference type="Pfam" id="PF17917">
    <property type="entry name" value="RT_RNaseH"/>
    <property type="match status" value="2"/>
</dbReference>
<protein>
    <recommendedName>
        <fullName evidence="9">Reverse transcriptase RNase H-like domain-containing protein</fullName>
    </recommendedName>
</protein>
<keyword evidence="11" id="KW-1185">Reference proteome</keyword>
<feature type="compositionally biased region" description="Basic and acidic residues" evidence="8">
    <location>
        <begin position="2080"/>
        <end position="2094"/>
    </location>
</feature>
<dbReference type="GO" id="GO:0016787">
    <property type="term" value="F:hydrolase activity"/>
    <property type="evidence" value="ECO:0007669"/>
    <property type="project" value="UniProtKB-KW"/>
</dbReference>
<feature type="compositionally biased region" description="Basic and acidic residues" evidence="8">
    <location>
        <begin position="1678"/>
        <end position="1705"/>
    </location>
</feature>
<evidence type="ECO:0000259" key="9">
    <source>
        <dbReference type="Pfam" id="PF17917"/>
    </source>
</evidence>
<feature type="compositionally biased region" description="Basic and acidic residues" evidence="8">
    <location>
        <begin position="441"/>
        <end position="453"/>
    </location>
</feature>
<accession>A0A388K236</accession>
<evidence type="ECO:0000256" key="8">
    <source>
        <dbReference type="SAM" id="MobiDB-lite"/>
    </source>
</evidence>
<keyword evidence="7" id="KW-0175">Coiled coil</keyword>
<feature type="region of interest" description="Disordered" evidence="8">
    <location>
        <begin position="1542"/>
        <end position="1763"/>
    </location>
</feature>
<feature type="domain" description="Reverse transcriptase RNase H-like" evidence="9">
    <location>
        <begin position="22"/>
        <end position="121"/>
    </location>
</feature>
<evidence type="ECO:0000313" key="11">
    <source>
        <dbReference type="Proteomes" id="UP000265515"/>
    </source>
</evidence>
<evidence type="ECO:0000256" key="6">
    <source>
        <dbReference type="ARBA" id="ARBA00022918"/>
    </source>
</evidence>
<reference evidence="10 11" key="1">
    <citation type="journal article" date="2018" name="Cell">
        <title>The Chara Genome: Secondary Complexity and Implications for Plant Terrestrialization.</title>
        <authorList>
            <person name="Nishiyama T."/>
            <person name="Sakayama H."/>
            <person name="Vries J.D."/>
            <person name="Buschmann H."/>
            <person name="Saint-Marcoux D."/>
            <person name="Ullrich K.K."/>
            <person name="Haas F.B."/>
            <person name="Vanderstraeten L."/>
            <person name="Becker D."/>
            <person name="Lang D."/>
            <person name="Vosolsobe S."/>
            <person name="Rombauts S."/>
            <person name="Wilhelmsson P.K.I."/>
            <person name="Janitza P."/>
            <person name="Kern R."/>
            <person name="Heyl A."/>
            <person name="Rumpler F."/>
            <person name="Villalobos L.I.A.C."/>
            <person name="Clay J.M."/>
            <person name="Skokan R."/>
            <person name="Toyoda A."/>
            <person name="Suzuki Y."/>
            <person name="Kagoshima H."/>
            <person name="Schijlen E."/>
            <person name="Tajeshwar N."/>
            <person name="Catarino B."/>
            <person name="Hetherington A.J."/>
            <person name="Saltykova A."/>
            <person name="Bonnot C."/>
            <person name="Breuninger H."/>
            <person name="Symeonidi A."/>
            <person name="Radhakrishnan G.V."/>
            <person name="Van Nieuwerburgh F."/>
            <person name="Deforce D."/>
            <person name="Chang C."/>
            <person name="Karol K.G."/>
            <person name="Hedrich R."/>
            <person name="Ulvskov P."/>
            <person name="Glockner G."/>
            <person name="Delwiche C.F."/>
            <person name="Petrasek J."/>
            <person name="Van de Peer Y."/>
            <person name="Friml J."/>
            <person name="Beilby M."/>
            <person name="Dolan L."/>
            <person name="Kohara Y."/>
            <person name="Sugano S."/>
            <person name="Fujiyama A."/>
            <person name="Delaux P.-M."/>
            <person name="Quint M."/>
            <person name="TheiBen G."/>
            <person name="Hagemann M."/>
            <person name="Harholt J."/>
            <person name="Dunand C."/>
            <person name="Zachgo S."/>
            <person name="Langdale J."/>
            <person name="Maumus F."/>
            <person name="Straeten D.V.D."/>
            <person name="Gould S.B."/>
            <person name="Rensing S.A."/>
        </authorList>
    </citation>
    <scope>NUCLEOTIDE SEQUENCE [LARGE SCALE GENOMIC DNA]</scope>
    <source>
        <strain evidence="10 11">S276</strain>
    </source>
</reference>
<feature type="region of interest" description="Disordered" evidence="8">
    <location>
        <begin position="966"/>
        <end position="1075"/>
    </location>
</feature>
<evidence type="ECO:0000256" key="4">
    <source>
        <dbReference type="ARBA" id="ARBA00022759"/>
    </source>
</evidence>
<dbReference type="InterPro" id="IPR041373">
    <property type="entry name" value="RT_RNaseH"/>
</dbReference>
<feature type="compositionally biased region" description="Basic and acidic residues" evidence="8">
    <location>
        <begin position="1577"/>
        <end position="1589"/>
    </location>
</feature>
<keyword evidence="5" id="KW-0378">Hydrolase</keyword>
<evidence type="ECO:0000256" key="7">
    <source>
        <dbReference type="SAM" id="Coils"/>
    </source>
</evidence>
<dbReference type="CDD" id="cd09274">
    <property type="entry name" value="RNase_HI_RT_Ty3"/>
    <property type="match status" value="2"/>
</dbReference>
<dbReference type="InterPro" id="IPR043502">
    <property type="entry name" value="DNA/RNA_pol_sf"/>
</dbReference>
<dbReference type="EMBL" id="BFEA01000046">
    <property type="protein sequence ID" value="GBG64108.1"/>
    <property type="molecule type" value="Genomic_DNA"/>
</dbReference>
<keyword evidence="3" id="KW-0540">Nuclease</keyword>
<feature type="compositionally biased region" description="Basic and acidic residues" evidence="8">
    <location>
        <begin position="542"/>
        <end position="569"/>
    </location>
</feature>
<dbReference type="PANTHER" id="PTHR37984:SF5">
    <property type="entry name" value="PROTEIN NYNRIN-LIKE"/>
    <property type="match status" value="1"/>
</dbReference>
<feature type="compositionally biased region" description="Basic and acidic residues" evidence="8">
    <location>
        <begin position="2132"/>
        <end position="2152"/>
    </location>
</feature>
<evidence type="ECO:0000256" key="1">
    <source>
        <dbReference type="ARBA" id="ARBA00022679"/>
    </source>
</evidence>
<feature type="domain" description="Reverse transcriptase RNase H-like" evidence="9">
    <location>
        <begin position="1158"/>
        <end position="1257"/>
    </location>
</feature>
<feature type="region of interest" description="Disordered" evidence="8">
    <location>
        <begin position="406"/>
        <end position="627"/>
    </location>
</feature>
<dbReference type="SUPFAM" id="SSF56672">
    <property type="entry name" value="DNA/RNA polymerases"/>
    <property type="match status" value="2"/>
</dbReference>
<feature type="region of interest" description="Disordered" evidence="8">
    <location>
        <begin position="646"/>
        <end position="670"/>
    </location>
</feature>
<dbReference type="PANTHER" id="PTHR37984">
    <property type="entry name" value="PROTEIN CBG26694"/>
    <property type="match status" value="1"/>
</dbReference>
<keyword evidence="1" id="KW-0808">Transferase</keyword>
<feature type="region of interest" description="Disordered" evidence="8">
    <location>
        <begin position="1783"/>
        <end position="1806"/>
    </location>
</feature>
<keyword evidence="4" id="KW-0255">Endonuclease</keyword>
<sequence length="2273" mass="258387">MKVEFKEGGLVLGAPNYEVTEEKPFIIGTDAGPTALGGVLVQADAEGKERPLRFKSQTLNTTERNYSKFKKETLAVLHCLRIFRNYVFGRRFILKVDPTALVNSLKNYNPSDPTVARWLTYIWMFNFELERIPADGLSRINWDGSDQESIEDTPPVYGFLDQEEDVRLHINEWSLRVSSFVSHPIWLAPKGYEQKEELVLKPFQEEDPWGNKDVGWMMKLALADAHSLVEEVRTIEENPTQVEEHDQLMRGMYLLTNTLLQGDFDRKNFFSLMENKDVIPESRDDEFEEGEIKEAFRAEEYDEIYLELGLLLSCEMRDRDASDVEARMQRLRPSPLGRDGLPIQLEEGNAEEFISAYEQYMRDQGTGQEEWMQTLPLWTRRAERPLARQIRDGAHDWEDCQAQLRRAFRRPEPERPEPRVERRQRSKRPRDPEARGAIATREGRKTLARREELVEPVQTDKPTQTEEPVQAAGPAQVAELPPTHGLEQVEFRRITSSDLQGPPPTRPKEREAVPLETPLNSLETHLDASQWRTSQLGADPGEPARYEPAEEPPKPEPEVGPRGPEEPRTEGVITVGDDTPPPTPIPQQVREYWPEGIPEPDSEEVSIPPSEATTPPQKQAEPEEREEGHIRLWCHSYLSMRPSTWTRRCQHPRGHRQREVMKPPIDPPTREQRIGEAWASYEGKRDAARVRSREAGQEDERVDEARETGDLGFSAARMAIERTDREIRQVATTSFQRFTMLSDELATSRMEVEQLSVQLAEERAENQAWRSRMEAKEAEWERRLQDMVAAVERLSATKVVDWTEQSRYGIQGEEVRGLFSQGGTAEPLQQEGMKKVFLDPAEAEARRKAEEESFSFKAPTELASQQANPMAIEIPAGESVQRPQSPLVGRGPAEESPMILLEVQGGTLTGAVASAEPKAMEEEASCLDELVAAMGLDMPSGGPQRHETPEHVPERGELRTQLGSWATEADSGGPTSEQQHEVMSEPVATVTPQPSEPHRERKATTMEGAREGRPQRLDTPTYRAEGGEMRAGPSTQTLEARPEESWSMPQSHEMSRETSEAPSSPGSRKKKRKYQRRSDDQCFFCKHGIHRALECPKFLKDKATGKVTKSGGKMYDRRGRVVERALDRDQEEAVERMKVEFKEGGLVLGAPNYEVTEEKPFIIGTDAGPTALGGVLVQADAEGKERPLRFKSQTLNTTERNYSKFKKETLAVLHCLRIFRNYVFGRRFILKVDPTALVNSLKNYNPSDPTVARWLTYIWMFNFELERIPADGLSRINWDGSDQESIEDTPPVYGFLDQEEDVRLHINEWSLRVSSFVSHPIWLAPKGYEQKEELVLKPFQEEDPWGNKDVGWMMKLALADAHSLVEEVRTIEENPTQVEEHDQLMRGMYLLTNTLLQGDFDRKNFFSLMENKDVIPESRDDEFEEGEIKEAFRAEEYDEIYLELGLLLSCEMRDRDASDVEARMQRLRPSPLGRDGLPIQLEEGNAEEFISAYEQYMRDQGTGQEEWMQTLPLWTRRAERPLARQIRDGAHDWEDCQAQLRRAFRRPEPERPEPRVERRQRSKRPRDPEARGAIATREGRKTLARREELVEPVQTDKPTQTEEPVQAAGPAQVAELPPTHGLEQVEFRRITSSDLQGPPPTRPKEREAVPLETPLNSLETHLDASQWRTSQLGADPGEPARYEPAEEPPKPEPEVGPRGPEEPRTEGVITVGDDTPPPTPIPQQVREYWPEGIPEPDSEEVSIPPSEATTPPQKQAEPEEREEGHIRLWCHSYLSMRPSTWTRRCQHPRGHRQREVMKPPIDPPTREQRIGEAWASYEGKRDAARVRSREAGQEDERVDEARETGDLGFSAARMAIERTDREIRQVATTSFQRFTMLSDELATSRMEVEQLSVQLAEERAENQAWRSRMEAKEAEWERRLQDMVAAVERLSATKVVDWTEQSRYGIQGEEVRGLFSQGGTAEPLQQEGMKKVFLDPAEAEARRKAEEESFSFKAPTELASQQANPMAIEIPAGESVQRPQSPLVGRGPAEESPMILLEVQGGTLTGAVASAEPKAMEEEASCLDELVAAMGLDMPSGGPQRHETPEHVPERGELRTQLGSWATEADSGGPTSEQQHEVMSEPVATVTPQPSEPHRERKATTMEGAREGRPQRLDTPTYRAEGGEMRAGPSTQTLEARPEESWSMPQSHEMSRETSEAPSSPGSRKKKRKYQRRSDDQCFFCKHGIHRALECPKFLKDKATGKVTKSGGKMYDRRGRVVERALDRGTAQLYSHN</sequence>
<feature type="compositionally biased region" description="Basic and acidic residues" evidence="8">
    <location>
        <begin position="996"/>
        <end position="1016"/>
    </location>
</feature>
<dbReference type="GO" id="GO:0004519">
    <property type="term" value="F:endonuclease activity"/>
    <property type="evidence" value="ECO:0007669"/>
    <property type="project" value="UniProtKB-KW"/>
</dbReference>
<gene>
    <name evidence="10" type="ORF">CBR_g40556</name>
</gene>
<evidence type="ECO:0000313" key="10">
    <source>
        <dbReference type="EMBL" id="GBG64108.1"/>
    </source>
</evidence>
<feature type="compositionally biased region" description="Basic and acidic residues" evidence="8">
    <location>
        <begin position="409"/>
        <end position="434"/>
    </location>
</feature>
<organism evidence="10 11">
    <name type="scientific">Chara braunii</name>
    <name type="common">Braun's stonewort</name>
    <dbReference type="NCBI Taxonomy" id="69332"/>
    <lineage>
        <taxon>Eukaryota</taxon>
        <taxon>Viridiplantae</taxon>
        <taxon>Streptophyta</taxon>
        <taxon>Charophyceae</taxon>
        <taxon>Charales</taxon>
        <taxon>Characeae</taxon>
        <taxon>Chara</taxon>
    </lineage>
</organism>
<comment type="caution">
    <text evidence="10">The sequence shown here is derived from an EMBL/GenBank/DDBJ whole genome shotgun (WGS) entry which is preliminary data.</text>
</comment>
<dbReference type="GO" id="GO:0003964">
    <property type="term" value="F:RNA-directed DNA polymerase activity"/>
    <property type="evidence" value="ECO:0007669"/>
    <property type="project" value="UniProtKB-KW"/>
</dbReference>
<dbReference type="Gramene" id="GBG64108">
    <property type="protein sequence ID" value="GBG64108"/>
    <property type="gene ID" value="CBR_g40556"/>
</dbReference>
<name>A0A388K236_CHABU</name>
<feature type="coiled-coil region" evidence="7">
    <location>
        <begin position="1881"/>
        <end position="1915"/>
    </location>
</feature>
<dbReference type="FunFam" id="3.10.20.370:FF:000001">
    <property type="entry name" value="Retrovirus-related Pol polyprotein from transposon 17.6-like protein"/>
    <property type="match status" value="2"/>
</dbReference>
<keyword evidence="2" id="KW-0548">Nucleotidyltransferase</keyword>
<feature type="coiled-coil region" evidence="7">
    <location>
        <begin position="745"/>
        <end position="779"/>
    </location>
</feature>
<keyword evidence="6" id="KW-0695">RNA-directed DNA polymerase</keyword>